<protein>
    <recommendedName>
        <fullName evidence="5">HSP-70 cofactor</fullName>
    </recommendedName>
</protein>
<reference evidence="4" key="1">
    <citation type="submission" date="2018-05" db="EMBL/GenBank/DDBJ databases">
        <authorList>
            <person name="Lanie J.A."/>
            <person name="Ng W.-L."/>
            <person name="Kazmierczak K.M."/>
            <person name="Andrzejewski T.M."/>
            <person name="Davidsen T.M."/>
            <person name="Wayne K.J."/>
            <person name="Tettelin H."/>
            <person name="Glass J.I."/>
            <person name="Rusch D."/>
            <person name="Podicherti R."/>
            <person name="Tsui H.-C.T."/>
            <person name="Winkler M.E."/>
        </authorList>
    </citation>
    <scope>NUCLEOTIDE SEQUENCE</scope>
</reference>
<evidence type="ECO:0000313" key="4">
    <source>
        <dbReference type="EMBL" id="SUZ85999.1"/>
    </source>
</evidence>
<proteinExistence type="inferred from homology"/>
<dbReference type="EMBL" id="UINC01001660">
    <property type="protein sequence ID" value="SUZ85999.1"/>
    <property type="molecule type" value="Genomic_DNA"/>
</dbReference>
<dbReference type="PANTHER" id="PTHR21237">
    <property type="entry name" value="GRPE PROTEIN"/>
    <property type="match status" value="1"/>
</dbReference>
<dbReference type="SUPFAM" id="SSF51064">
    <property type="entry name" value="Head domain of nucleotide exchange factor GrpE"/>
    <property type="match status" value="1"/>
</dbReference>
<dbReference type="InterPro" id="IPR000740">
    <property type="entry name" value="GrpE"/>
</dbReference>
<keyword evidence="2" id="KW-0143">Chaperone</keyword>
<accession>A0A381R5D0</accession>
<evidence type="ECO:0008006" key="5">
    <source>
        <dbReference type="Google" id="ProtNLM"/>
    </source>
</evidence>
<comment type="similarity">
    <text evidence="1">Belongs to the GrpE family.</text>
</comment>
<organism evidence="4">
    <name type="scientific">marine metagenome</name>
    <dbReference type="NCBI Taxonomy" id="408172"/>
    <lineage>
        <taxon>unclassified sequences</taxon>
        <taxon>metagenomes</taxon>
        <taxon>ecological metagenomes</taxon>
    </lineage>
</organism>
<dbReference type="AlphaFoldDB" id="A0A381R5D0"/>
<dbReference type="Gene3D" id="2.30.22.10">
    <property type="entry name" value="Head domain of nucleotide exchange factor GrpE"/>
    <property type="match status" value="1"/>
</dbReference>
<dbReference type="PRINTS" id="PR00773">
    <property type="entry name" value="GRPEPROTEIN"/>
</dbReference>
<dbReference type="HAMAP" id="MF_01151">
    <property type="entry name" value="GrpE"/>
    <property type="match status" value="1"/>
</dbReference>
<dbReference type="CDD" id="cd00446">
    <property type="entry name" value="GrpE"/>
    <property type="match status" value="1"/>
</dbReference>
<dbReference type="InterPro" id="IPR009012">
    <property type="entry name" value="GrpE_head"/>
</dbReference>
<dbReference type="PANTHER" id="PTHR21237:SF23">
    <property type="entry name" value="GRPE PROTEIN HOMOLOG, MITOCHONDRIAL"/>
    <property type="match status" value="1"/>
</dbReference>
<feature type="region of interest" description="Disordered" evidence="3">
    <location>
        <begin position="1"/>
        <end position="26"/>
    </location>
</feature>
<dbReference type="GO" id="GO:0000774">
    <property type="term" value="F:adenyl-nucleotide exchange factor activity"/>
    <property type="evidence" value="ECO:0007669"/>
    <property type="project" value="InterPro"/>
</dbReference>
<evidence type="ECO:0000256" key="2">
    <source>
        <dbReference type="ARBA" id="ARBA00023186"/>
    </source>
</evidence>
<dbReference type="GO" id="GO:0042803">
    <property type="term" value="F:protein homodimerization activity"/>
    <property type="evidence" value="ECO:0007669"/>
    <property type="project" value="InterPro"/>
</dbReference>
<dbReference type="GO" id="GO:0051087">
    <property type="term" value="F:protein-folding chaperone binding"/>
    <property type="evidence" value="ECO:0007669"/>
    <property type="project" value="InterPro"/>
</dbReference>
<dbReference type="SUPFAM" id="SSF58014">
    <property type="entry name" value="Coiled-coil domain of nucleotide exchange factor GrpE"/>
    <property type="match status" value="1"/>
</dbReference>
<dbReference type="Gene3D" id="3.90.20.20">
    <property type="match status" value="1"/>
</dbReference>
<dbReference type="GO" id="GO:0051082">
    <property type="term" value="F:unfolded protein binding"/>
    <property type="evidence" value="ECO:0007669"/>
    <property type="project" value="TreeGrafter"/>
</dbReference>
<dbReference type="Pfam" id="PF01025">
    <property type="entry name" value="GrpE"/>
    <property type="match status" value="1"/>
</dbReference>
<name>A0A381R5D0_9ZZZZ</name>
<evidence type="ECO:0000256" key="3">
    <source>
        <dbReference type="SAM" id="MobiDB-lite"/>
    </source>
</evidence>
<evidence type="ECO:0000256" key="1">
    <source>
        <dbReference type="ARBA" id="ARBA00009054"/>
    </source>
</evidence>
<sequence>MTKKSINSLKKTKGRTPAPRKSNNTLKELKEKIKNEEEKYLRLFAEFENYKKRTTKERIELYKTAGKEIMLSLIPVLEDFKRALNQDLSKTDDSQGITLIYNKLSDSLKSQGLNEVETNIGDEFDPDRHEAISQIPAEKKESKGKIIDVIEGGYSLGDQIIKFPKVVVAQ</sequence>
<gene>
    <name evidence="4" type="ORF">METZ01_LOCUS38853</name>
</gene>
<dbReference type="InterPro" id="IPR013805">
    <property type="entry name" value="GrpE_CC"/>
</dbReference>
<dbReference type="GO" id="GO:0006457">
    <property type="term" value="P:protein folding"/>
    <property type="evidence" value="ECO:0007669"/>
    <property type="project" value="InterPro"/>
</dbReference>